<dbReference type="InterPro" id="IPR001451">
    <property type="entry name" value="Hexapep"/>
</dbReference>
<dbReference type="AlphaFoldDB" id="A0A916JEG0"/>
<feature type="active site" description="Proton acceptor" evidence="7">
    <location>
        <position position="242"/>
    </location>
</feature>
<keyword evidence="5 7" id="KW-0443">Lipid metabolism</keyword>
<dbReference type="GO" id="GO:0016020">
    <property type="term" value="C:membrane"/>
    <property type="evidence" value="ECO:0007669"/>
    <property type="project" value="GOC"/>
</dbReference>
<evidence type="ECO:0000256" key="3">
    <source>
        <dbReference type="ARBA" id="ARBA00022679"/>
    </source>
</evidence>
<evidence type="ECO:0000256" key="7">
    <source>
        <dbReference type="HAMAP-Rule" id="MF_00523"/>
    </source>
</evidence>
<dbReference type="Gene3D" id="3.40.1390.10">
    <property type="entry name" value="MurE/MurF, N-terminal domain"/>
    <property type="match status" value="1"/>
</dbReference>
<dbReference type="InterPro" id="IPR018357">
    <property type="entry name" value="Hexapep_transf_CS"/>
</dbReference>
<keyword evidence="11" id="KW-1185">Reference proteome</keyword>
<organism evidence="10 11">
    <name type="scientific">Dyadobacter helix</name>
    <dbReference type="NCBI Taxonomy" id="2822344"/>
    <lineage>
        <taxon>Bacteria</taxon>
        <taxon>Pseudomonadati</taxon>
        <taxon>Bacteroidota</taxon>
        <taxon>Cytophagia</taxon>
        <taxon>Cytophagales</taxon>
        <taxon>Spirosomataceae</taxon>
        <taxon>Dyadobacter</taxon>
    </lineage>
</organism>
<dbReference type="InterPro" id="IPR020573">
    <property type="entry name" value="UDP_GlcNAc_AcTrfase_non-rep"/>
</dbReference>
<comment type="caution">
    <text evidence="10">The sequence shown here is derived from an EMBL/GenBank/DDBJ whole genome shotgun (WGS) entry which is preliminary data.</text>
</comment>
<comment type="function">
    <text evidence="7">Catalyzes the N-acylation of UDP-3-O-acylglucosamine using 3-hydroxyacyl-ACP as the acyl donor. Is involved in the biosynthesis of lipid A, a phosphorylated glycolipid that anchors the lipopolysaccharide to the outer membrane of the cell.</text>
</comment>
<dbReference type="GO" id="GO:0009245">
    <property type="term" value="P:lipid A biosynthetic process"/>
    <property type="evidence" value="ECO:0007669"/>
    <property type="project" value="UniProtKB-UniRule"/>
</dbReference>
<evidence type="ECO:0000313" key="11">
    <source>
        <dbReference type="Proteomes" id="UP000680038"/>
    </source>
</evidence>
<dbReference type="PANTHER" id="PTHR43378">
    <property type="entry name" value="UDP-3-O-ACYLGLUCOSAMINE N-ACYLTRANSFERASE"/>
    <property type="match status" value="1"/>
</dbReference>
<evidence type="ECO:0000256" key="1">
    <source>
        <dbReference type="ARBA" id="ARBA00022516"/>
    </source>
</evidence>
<dbReference type="HAMAP" id="MF_00523">
    <property type="entry name" value="LpxD"/>
    <property type="match status" value="1"/>
</dbReference>
<dbReference type="PANTHER" id="PTHR43378:SF2">
    <property type="entry name" value="UDP-3-O-ACYLGLUCOSAMINE N-ACYLTRANSFERASE 1, MITOCHONDRIAL-RELATED"/>
    <property type="match status" value="1"/>
</dbReference>
<comment type="catalytic activity">
    <reaction evidence="7">
        <text>a UDP-3-O-[(3R)-3-hydroxyacyl]-alpha-D-glucosamine + a (3R)-hydroxyacyl-[ACP] = a UDP-2-N,3-O-bis[(3R)-3-hydroxyacyl]-alpha-D-glucosamine + holo-[ACP] + H(+)</text>
        <dbReference type="Rhea" id="RHEA:53836"/>
        <dbReference type="Rhea" id="RHEA-COMP:9685"/>
        <dbReference type="Rhea" id="RHEA-COMP:9945"/>
        <dbReference type="ChEBI" id="CHEBI:15378"/>
        <dbReference type="ChEBI" id="CHEBI:64479"/>
        <dbReference type="ChEBI" id="CHEBI:78827"/>
        <dbReference type="ChEBI" id="CHEBI:137740"/>
        <dbReference type="ChEBI" id="CHEBI:137748"/>
        <dbReference type="EC" id="2.3.1.191"/>
    </reaction>
</comment>
<evidence type="ECO:0000256" key="8">
    <source>
        <dbReference type="SAM" id="MobiDB-lite"/>
    </source>
</evidence>
<evidence type="ECO:0000256" key="2">
    <source>
        <dbReference type="ARBA" id="ARBA00022556"/>
    </source>
</evidence>
<proteinExistence type="inferred from homology"/>
<dbReference type="GO" id="GO:0016410">
    <property type="term" value="F:N-acyltransferase activity"/>
    <property type="evidence" value="ECO:0007669"/>
    <property type="project" value="InterPro"/>
</dbReference>
<dbReference type="Gene3D" id="2.160.10.10">
    <property type="entry name" value="Hexapeptide repeat proteins"/>
    <property type="match status" value="1"/>
</dbReference>
<evidence type="ECO:0000259" key="9">
    <source>
        <dbReference type="Pfam" id="PF04613"/>
    </source>
</evidence>
<evidence type="ECO:0000256" key="6">
    <source>
        <dbReference type="ARBA" id="ARBA00023315"/>
    </source>
</evidence>
<name>A0A916JEG0_9BACT</name>
<comment type="similarity">
    <text evidence="7">Belongs to the transferase hexapeptide repeat family. LpxD subfamily.</text>
</comment>
<accession>A0A916JEG0</accession>
<feature type="domain" description="UDP-3-O-[3-hydroxymyristoyl] glucosamine N-acyltransferase non-repeat region" evidence="9">
    <location>
        <begin position="22"/>
        <end position="89"/>
    </location>
</feature>
<keyword evidence="4 7" id="KW-0677">Repeat</keyword>
<dbReference type="Proteomes" id="UP000680038">
    <property type="component" value="Unassembled WGS sequence"/>
</dbReference>
<keyword evidence="2 7" id="KW-0441">Lipid A biosynthesis</keyword>
<gene>
    <name evidence="10" type="primary">lpxD_3</name>
    <name evidence="7" type="synonym">lpxD</name>
    <name evidence="10" type="ORF">DYBT9275_03677</name>
</gene>
<dbReference type="RefSeq" id="WP_215240145.1">
    <property type="nucleotide sequence ID" value="NZ_CAJRAF010000002.1"/>
</dbReference>
<dbReference type="SUPFAM" id="SSF51161">
    <property type="entry name" value="Trimeric LpxA-like enzymes"/>
    <property type="match status" value="1"/>
</dbReference>
<dbReference type="InterPro" id="IPR011004">
    <property type="entry name" value="Trimer_LpxA-like_sf"/>
</dbReference>
<evidence type="ECO:0000313" key="10">
    <source>
        <dbReference type="EMBL" id="CAG5005897.1"/>
    </source>
</evidence>
<comment type="subunit">
    <text evidence="7">Homotrimer.</text>
</comment>
<keyword evidence="3 7" id="KW-0808">Transferase</keyword>
<dbReference type="EC" id="2.3.1.191" evidence="7"/>
<keyword evidence="6 7" id="KW-0012">Acyltransferase</keyword>
<reference evidence="10" key="1">
    <citation type="submission" date="2021-04" db="EMBL/GenBank/DDBJ databases">
        <authorList>
            <person name="Rodrigo-Torres L."/>
            <person name="Arahal R. D."/>
            <person name="Lucena T."/>
        </authorList>
    </citation>
    <scope>NUCLEOTIDE SEQUENCE</scope>
    <source>
        <strain evidence="10">CECT 9275</strain>
    </source>
</reference>
<evidence type="ECO:0000256" key="5">
    <source>
        <dbReference type="ARBA" id="ARBA00023098"/>
    </source>
</evidence>
<comment type="pathway">
    <text evidence="7">Bacterial outer membrane biogenesis; LPS lipid A biosynthesis.</text>
</comment>
<evidence type="ECO:0000256" key="4">
    <source>
        <dbReference type="ARBA" id="ARBA00022737"/>
    </source>
</evidence>
<dbReference type="PROSITE" id="PS00101">
    <property type="entry name" value="HEXAPEP_TRANSFERASES"/>
    <property type="match status" value="1"/>
</dbReference>
<keyword evidence="1 7" id="KW-0444">Lipid biosynthesis</keyword>
<feature type="region of interest" description="Disordered" evidence="8">
    <location>
        <begin position="328"/>
        <end position="349"/>
    </location>
</feature>
<dbReference type="Pfam" id="PF04613">
    <property type="entry name" value="LpxD"/>
    <property type="match status" value="1"/>
</dbReference>
<sequence length="349" mass="37554">MKFTVSEIAKMLDGTIVGDETIIINSAAKIEEGQPGCISFLANTKYEPYIYSTGSSAVIVNKDFSPKREIQATLIYVENAYTAFTILLEEYQKLMAGGKFGVEQPSFFGDNSSMGQGGYRGAFSYVGKNCIIGNNVKIYPSTYIGDKVEIGDNTTIHPGVRIYDNTIIGKNCTIFANTVIGGDGFGFAPLADGSYKTIPQLGNVVIEDDVSIGSNTTIDCATMGSTIIRKGVKLDNLIQIAHNVEIGKNTVIAAQSGVSGSSQIGEQCVIAGQVGITGHIFIANNTKIGAQSGLGKSIKKEGLSLSGSPARDLTEHLRSMALTRRLPEMEERLKDLERKREHSEVQERD</sequence>
<dbReference type="CDD" id="cd03352">
    <property type="entry name" value="LbH_LpxD"/>
    <property type="match status" value="1"/>
</dbReference>
<dbReference type="InterPro" id="IPR007691">
    <property type="entry name" value="LpxD"/>
</dbReference>
<dbReference type="Pfam" id="PF00132">
    <property type="entry name" value="Hexapep"/>
    <property type="match status" value="2"/>
</dbReference>
<dbReference type="NCBIfam" id="NF002060">
    <property type="entry name" value="PRK00892.1"/>
    <property type="match status" value="1"/>
</dbReference>
<dbReference type="GO" id="GO:0103118">
    <property type="term" value="F:UDP-3-O-[(3R)-3-hydroxyacyl]-glucosamine N-acyltransferase activity"/>
    <property type="evidence" value="ECO:0007669"/>
    <property type="project" value="UniProtKB-EC"/>
</dbReference>
<protein>
    <recommendedName>
        <fullName evidence="7">UDP-3-O-acylglucosamine N-acyltransferase</fullName>
        <ecNumber evidence="7">2.3.1.191</ecNumber>
    </recommendedName>
</protein>
<dbReference type="NCBIfam" id="TIGR01853">
    <property type="entry name" value="lipid_A_lpxD"/>
    <property type="match status" value="1"/>
</dbReference>
<dbReference type="EMBL" id="CAJRAF010000002">
    <property type="protein sequence ID" value="CAG5005897.1"/>
    <property type="molecule type" value="Genomic_DNA"/>
</dbReference>